<dbReference type="InterPro" id="IPR003593">
    <property type="entry name" value="AAA+_ATPase"/>
</dbReference>
<dbReference type="GO" id="GO:0016887">
    <property type="term" value="F:ATP hydrolysis activity"/>
    <property type="evidence" value="ECO:0007669"/>
    <property type="project" value="InterPro"/>
</dbReference>
<evidence type="ECO:0000313" key="5">
    <source>
        <dbReference type="EMBL" id="VEH70109.1"/>
    </source>
</evidence>
<reference evidence="5 6" key="1">
    <citation type="submission" date="2018-12" db="EMBL/GenBank/DDBJ databases">
        <authorList>
            <consortium name="Pathogen Informatics"/>
        </authorList>
    </citation>
    <scope>NUCLEOTIDE SEQUENCE [LARGE SCALE GENOMIC DNA]</scope>
    <source>
        <strain evidence="5 6">NCTC12967</strain>
    </source>
</reference>
<keyword evidence="5" id="KW-0449">Lipoprotein</keyword>
<keyword evidence="5" id="KW-0378">Hydrolase</keyword>
<dbReference type="SMART" id="SM00382">
    <property type="entry name" value="AAA"/>
    <property type="match status" value="1"/>
</dbReference>
<dbReference type="InterPro" id="IPR003439">
    <property type="entry name" value="ABC_transporter-like_ATP-bd"/>
</dbReference>
<dbReference type="PROSITE" id="PS00211">
    <property type="entry name" value="ABC_TRANSPORTER_1"/>
    <property type="match status" value="1"/>
</dbReference>
<feature type="domain" description="ABC transporter" evidence="4">
    <location>
        <begin position="10"/>
        <end position="239"/>
    </location>
</feature>
<evidence type="ECO:0000256" key="3">
    <source>
        <dbReference type="ARBA" id="ARBA00022840"/>
    </source>
</evidence>
<evidence type="ECO:0000256" key="2">
    <source>
        <dbReference type="ARBA" id="ARBA00022741"/>
    </source>
</evidence>
<dbReference type="PANTHER" id="PTHR24220:SF685">
    <property type="entry name" value="ABC TRANSPORTER RELATED"/>
    <property type="match status" value="1"/>
</dbReference>
<dbReference type="GO" id="GO:0022857">
    <property type="term" value="F:transmembrane transporter activity"/>
    <property type="evidence" value="ECO:0007669"/>
    <property type="project" value="TreeGrafter"/>
</dbReference>
<dbReference type="Gene3D" id="3.40.50.300">
    <property type="entry name" value="P-loop containing nucleotide triphosphate hydrolases"/>
    <property type="match status" value="1"/>
</dbReference>
<dbReference type="Pfam" id="PF00005">
    <property type="entry name" value="ABC_tran"/>
    <property type="match status" value="1"/>
</dbReference>
<keyword evidence="1" id="KW-0813">Transport</keyword>
<protein>
    <submittedName>
        <fullName evidence="5">Lipoprotein-releasing system ATP-binding protein LolD</fullName>
        <ecNumber evidence="5">3.6.3.-</ecNumber>
    </submittedName>
</protein>
<keyword evidence="3 5" id="KW-0067">ATP-binding</keyword>
<gene>
    <name evidence="5" type="primary">lolD_2</name>
    <name evidence="5" type="ORF">NCTC12967_01394</name>
</gene>
<proteinExistence type="predicted"/>
<keyword evidence="2" id="KW-0547">Nucleotide-binding</keyword>
<dbReference type="GO" id="GO:0005886">
    <property type="term" value="C:plasma membrane"/>
    <property type="evidence" value="ECO:0007669"/>
    <property type="project" value="TreeGrafter"/>
</dbReference>
<dbReference type="InterPro" id="IPR027417">
    <property type="entry name" value="P-loop_NTPase"/>
</dbReference>
<name>A0A3S5ESN8_9ACTN</name>
<evidence type="ECO:0000256" key="1">
    <source>
        <dbReference type="ARBA" id="ARBA00022448"/>
    </source>
</evidence>
<keyword evidence="6" id="KW-1185">Reference proteome</keyword>
<dbReference type="EMBL" id="LR134406">
    <property type="protein sequence ID" value="VEH70109.1"/>
    <property type="molecule type" value="Genomic_DNA"/>
</dbReference>
<dbReference type="RefSeq" id="WP_061787022.1">
    <property type="nucleotide sequence ID" value="NZ_CAJZDL010000007.1"/>
</dbReference>
<dbReference type="GO" id="GO:0005524">
    <property type="term" value="F:ATP binding"/>
    <property type="evidence" value="ECO:0007669"/>
    <property type="project" value="UniProtKB-KW"/>
</dbReference>
<evidence type="ECO:0000313" key="6">
    <source>
        <dbReference type="Proteomes" id="UP000273044"/>
    </source>
</evidence>
<accession>A0A3S5ESN8</accession>
<dbReference type="PANTHER" id="PTHR24220">
    <property type="entry name" value="IMPORT ATP-BINDING PROTEIN"/>
    <property type="match status" value="1"/>
</dbReference>
<evidence type="ECO:0000259" key="4">
    <source>
        <dbReference type="PROSITE" id="PS50893"/>
    </source>
</evidence>
<dbReference type="AlphaFoldDB" id="A0A3S5ESN8"/>
<dbReference type="GeneID" id="64406867"/>
<dbReference type="InterPro" id="IPR015854">
    <property type="entry name" value="ABC_transpr_LolD-like"/>
</dbReference>
<dbReference type="EC" id="3.6.3.-" evidence="5"/>
<dbReference type="PROSITE" id="PS50893">
    <property type="entry name" value="ABC_TRANSPORTER_2"/>
    <property type="match status" value="1"/>
</dbReference>
<dbReference type="InterPro" id="IPR017871">
    <property type="entry name" value="ABC_transporter-like_CS"/>
</dbReference>
<dbReference type="SUPFAM" id="SSF52540">
    <property type="entry name" value="P-loop containing nucleoside triphosphate hydrolases"/>
    <property type="match status" value="1"/>
</dbReference>
<dbReference type="Proteomes" id="UP000273044">
    <property type="component" value="Chromosome"/>
</dbReference>
<organism evidence="5 6">
    <name type="scientific">Arachnia propionica</name>
    <dbReference type="NCBI Taxonomy" id="1750"/>
    <lineage>
        <taxon>Bacteria</taxon>
        <taxon>Bacillati</taxon>
        <taxon>Actinomycetota</taxon>
        <taxon>Actinomycetes</taxon>
        <taxon>Propionibacteriales</taxon>
        <taxon>Propionibacteriaceae</taxon>
        <taxon>Arachnia</taxon>
    </lineage>
</organism>
<dbReference type="InterPro" id="IPR017911">
    <property type="entry name" value="MacB-like_ATP-bd"/>
</dbReference>
<sequence>MAPETSGHVLFAEKVTKRYGRTVALSGVSVGVERDEAVAIMGPSGSGKSTLLHVLAGILIPDEGRVVLRLVSGNDARSCTEDITALSGEARSGLRLRHFGFVFQQGFLLPELTANENVILPLLLSGVARAEAGRRAEEVLRRFGIGELGMRRIGQLSGGQAQRVAIARALVHEPQVLFADEPTGALDSRTADDVLEHLLAPAGRAGHAVILVTHDERVASRCDRTIRLRDGRIVEGAES</sequence>
<dbReference type="CDD" id="cd03255">
    <property type="entry name" value="ABC_MJ0796_LolCDE_FtsE"/>
    <property type="match status" value="1"/>
</dbReference>